<sequence>KPKRMRKPFIDVLNGKIDIEDHASTTGKKEFVYWKNLFREAYHYCNLIPSSVD</sequence>
<organism evidence="1">
    <name type="scientific">marine sediment metagenome</name>
    <dbReference type="NCBI Taxonomy" id="412755"/>
    <lineage>
        <taxon>unclassified sequences</taxon>
        <taxon>metagenomes</taxon>
        <taxon>ecological metagenomes</taxon>
    </lineage>
</organism>
<comment type="caution">
    <text evidence="1">The sequence shown here is derived from an EMBL/GenBank/DDBJ whole genome shotgun (WGS) entry which is preliminary data.</text>
</comment>
<feature type="non-terminal residue" evidence="1">
    <location>
        <position position="1"/>
    </location>
</feature>
<accession>X1SX68</accession>
<reference evidence="1" key="1">
    <citation type="journal article" date="2014" name="Front. Microbiol.">
        <title>High frequency of phylogenetically diverse reductive dehalogenase-homologous genes in deep subseafloor sedimentary metagenomes.</title>
        <authorList>
            <person name="Kawai M."/>
            <person name="Futagami T."/>
            <person name="Toyoda A."/>
            <person name="Takaki Y."/>
            <person name="Nishi S."/>
            <person name="Hori S."/>
            <person name="Arai W."/>
            <person name="Tsubouchi T."/>
            <person name="Morono Y."/>
            <person name="Uchiyama I."/>
            <person name="Ito T."/>
            <person name="Fujiyama A."/>
            <person name="Inagaki F."/>
            <person name="Takami H."/>
        </authorList>
    </citation>
    <scope>NUCLEOTIDE SEQUENCE</scope>
    <source>
        <strain evidence="1">Expedition CK06-06</strain>
    </source>
</reference>
<evidence type="ECO:0000313" key="1">
    <source>
        <dbReference type="EMBL" id="GAI72414.1"/>
    </source>
</evidence>
<dbReference type="AlphaFoldDB" id="X1SX68"/>
<gene>
    <name evidence="1" type="ORF">S12H4_03998</name>
</gene>
<dbReference type="EMBL" id="BARW01001183">
    <property type="protein sequence ID" value="GAI72414.1"/>
    <property type="molecule type" value="Genomic_DNA"/>
</dbReference>
<name>X1SX68_9ZZZZ</name>
<protein>
    <submittedName>
        <fullName evidence="1">Uncharacterized protein</fullName>
    </submittedName>
</protein>
<proteinExistence type="predicted"/>